<dbReference type="EC" id="2.7.7.48" evidence="1"/>
<dbReference type="Pfam" id="PF21561">
    <property type="entry name" value="L_thumb_ring_vir"/>
    <property type="match status" value="1"/>
</dbReference>
<keyword evidence="3" id="KW-0808">Transferase</keyword>
<reference evidence="8" key="1">
    <citation type="journal article" date="2019" name="Viruses">
        <title>Detection of Two Highly Diverse Peribunyaviruses in Mosquitoes from Palenque, Mexico.</title>
        <authorList>
            <person name="Kopp A."/>
            <person name="Huebner A."/>
            <person name="Zirkel F."/>
            <person name="Hobelsberger D."/>
            <person name="Estrada A."/>
            <person name="Jordan I."/>
            <person name="Gillespie T.R."/>
            <person name="Drosten C."/>
            <person name="Junglen S."/>
        </authorList>
    </citation>
    <scope>NUCLEOTIDE SEQUENCE</scope>
    <source>
        <strain evidence="8">Palenque-C559-MX-2008</strain>
    </source>
</reference>
<dbReference type="InterPro" id="IPR048547">
    <property type="entry name" value="L_thumb_ring_bunyavir"/>
</dbReference>
<dbReference type="InterPro" id="IPR007322">
    <property type="entry name" value="RNA_pol_bunyavir"/>
</dbReference>
<accession>A0A5C2D338</accession>
<feature type="domain" description="RdRp catalytic" evidence="7">
    <location>
        <begin position="1152"/>
        <end position="1343"/>
    </location>
</feature>
<keyword evidence="9" id="KW-1185">Reference proteome</keyword>
<dbReference type="KEGG" id="vg:80551028"/>
<dbReference type="GO" id="GO:0006351">
    <property type="term" value="P:DNA-templated transcription"/>
    <property type="evidence" value="ECO:0007669"/>
    <property type="project" value="InterPro"/>
</dbReference>
<name>A0A5C2D338_9VIRU</name>
<dbReference type="Proteomes" id="UP000887900">
    <property type="component" value="Genome"/>
</dbReference>
<evidence type="ECO:0000256" key="4">
    <source>
        <dbReference type="ARBA" id="ARBA00030285"/>
    </source>
</evidence>
<proteinExistence type="predicted"/>
<keyword evidence="8" id="KW-0696">RNA-directed RNA polymerase</keyword>
<sequence length="2360" mass="275456">MDEKINEIETNASLLETGYHAAKFYNKTMRYRHDVFGILICQSLDIEYRDDVDIREIEAILLNKLNIQLDKIDMDVLLTPDNIKIDEKEKIVYIIDYKVTTSVSYIDSSFKKYYNGFKFIENYGVKLEVVLLSYNPITKTVYISNRRFLNIENIDFTNVDKLTEILQTVDLNWQQDETYAAEKSYTVESLTDPWTDIEYDLNNDRRWLSIIENLDKDERELIEKCVNMELNSNKEINYEPVYSNYIKQTEPYITNEIDKQIMKFGLIDSCSVPTETILNQAWSLLEKKIIETKATCSDILKAKPSLHVLWSPNKSNIDTSNFMKMTSLVPILFNLKTQGSTQNFLRKISRDLDLTDKANEYERAVLEQKALELGKRRHYIKVGEAEVFHDMQFKMPNFPRRQEFLANCGIGISKDGFCKVDNPEIKKPFNINPFDMQVQHQAEHIIKATERVLFKQHTSFYKKNSLVEYLLKIKESATDECYQNLGKVLHSDYYRCIVDTSTLLRNALVMSEVNSYHSYRLVFSASTSTFLILLPNVDIKYSNSTLCFITVTFHKDKLHYTGIEDFTEDLGSGYKVTVSRPVRLDKDRVRRLVEAPYVFLLICYQFIVLGYKNISEICNYAFYSSQNVTKSLLTLTEPGKYILLSSAAQVSDAYGYITDKFEPSTKTLFSIYIFNKIKKASYIANTELRQILTRKIVVADEELKSRGFSDKKNIKSILFENEIISLKDYLTEIIIPFYMNSKGLHEYHHNIIELVKVPCEIELEVKNLMDCFKQSAEQTIDAKIFLHSACEYFRGTLKTTNNLRTNIETKGKFLKPICSISTMTSSKSILKVGDFKRIKTTRRATGLIEKNVKKREHKIIGAQLQNKNWAKTNIRIVKTKACDDVNDAIFLIIDTKNQECKNLLKSLKIKLFLNNTEIFKTINGQNIIILKTECLSIDNWSEKQAEILKIIKDNNYKNVSFSSICNLLQYTEFELRKEREELINIFKNEKAIFIDILTDIESNRFVHIDNEYVYTDNFYMQTGKLYRHADYEDLSKNIPNYQDYITTKVYDELYLQSKSFQDTNFCKIAFDKMNSDNQIWVTLFPKDQRTAKDREIYIMELDTKIRLYLLEKIYAEYSKVDITEMISQPGDTKNISLENARSRDLMFLTTNARLDSDNKGSIYEINADMSKWSAKDLTIKYMLLVCLDPNLYSNEKKLLIRFLMNYTNKNLIIPDSAMYAFLDQKIAKENDPISTMTQNYKNNFFKVSQNWLQGNLNYTSSFCHSIAMRFYKKVLFKFAFKQNIQLQVNNFVHSDDNQTSIAVSCNNEKFTQDYDTSLAKWFFDTLKWVQSCYSWKLNTKKTVVFEAIKEFVSMFNLNGEPFSCYIKYLLPTVGACAYLGPYEDLSARLSGVQTALRNGCPPSLAWLTIAALTDMTYTTYSMNPGQINDPLKIFPIKDRFSLPIELGGFPNFQLSDFMLLGIESHDINNLYVILQNNNQNDLLLINSIEEIKEYKFNMSKLNSSQIFLLKYYIVFGFIDAFDVNNSLGETFEMKSKSIITPRKFTTMKILNKLSTYLEFGRVSNNTTDCLDLLVYMQNNLEILVTKCDTMEQFEKNCIFRYFSRTFRESISTQNATQLFLEHILHSKRECIDRDFLKKYTQPDTEIIEKAQLMGKISILECLIKLNELINNEILTTDLINGLYISKFNTDPIIITLVNCKLNQIQSISFKKEQFFSQRMPDIRTIRNFINSPSEIIRTWLKIYKNNNEDLSIDETLKMDAFNLDTFIKENNMLKDIDNVNNDLTEIEKKKENISKWTKILLSCYTYISQIGLKSNTVYLPEKTKSLIDYIALVQGTFIKDMEYVRIFYKVSPLSTSAKAYINKGVVKEKAVASNIFKSILHSVDMYIKNEYKIKFINEIITNCSYLNYSLKTYYNYILSDQSLRQQFLPLLAATGDLIENDIITYKTQSRDITATWNREQIMRHGNIGPISVNLSGSSVRFDINGIDNELNEIIIYTDRGSEQNIIFQQESAILKMIPQQLDVKNFKRKAISTEYNDYIIIKFIKGRPVLFLKTLNEVESDYSLKILCGVIYRTVNFDYRNFQNILINYRENPRARFLDIGRGISAYVKRTQRTYVKDINGQIDQTGNLDLLQIIKSLDILLNKQEFYISYRANEIFKAFKCNNIGINLNIPREINEEFFLDLDEDIKINTNLDYVIAKKVKSTENLPRRLTDVFTEALEYSEKLNRGDYEKRFYRLLNIILIAEHLGYDQKNYDINHLKNALHIYSLKNDIFHAEIHKGLISKRYLSNVIEGSLNLKNVRSLCITPRHVEEDNLSKIFDNLVVFIEKELNKIERTGILPEEDTDEVPKSSKSIFDFKFF</sequence>
<evidence type="ECO:0000256" key="1">
    <source>
        <dbReference type="ARBA" id="ARBA00012494"/>
    </source>
</evidence>
<organism evidence="8 9">
    <name type="scientific">Lakamha virus</name>
    <dbReference type="NCBI Taxonomy" id="2609059"/>
    <lineage>
        <taxon>Viruses</taxon>
        <taxon>Riboviria</taxon>
        <taxon>Orthornavirae</taxon>
        <taxon>Negarnaviricota</taxon>
        <taxon>Polyploviricotina</taxon>
        <taxon>Bunyaviricetes</taxon>
        <taxon>Elliovirales</taxon>
        <taxon>Peribunyaviridae</taxon>
        <taxon>Lakivirus</taxon>
        <taxon>Lakivirus lakamhaense</taxon>
    </lineage>
</organism>
<evidence type="ECO:0000256" key="5">
    <source>
        <dbReference type="ARBA" id="ARBA00030436"/>
    </source>
</evidence>
<dbReference type="GeneID" id="80551028"/>
<protein>
    <recommendedName>
        <fullName evidence="2">RNA-directed RNA polymerase L</fullName>
        <ecNumber evidence="1">2.7.7.48</ecNumber>
    </recommendedName>
    <alternativeName>
        <fullName evidence="4">Large structural protein</fullName>
    </alternativeName>
    <alternativeName>
        <fullName evidence="6">Replicase</fullName>
    </alternativeName>
    <alternativeName>
        <fullName evidence="5">Transcriptase</fullName>
    </alternativeName>
</protein>
<keyword evidence="8" id="KW-0548">Nucleotidyltransferase</keyword>
<dbReference type="Pfam" id="PF04196">
    <property type="entry name" value="Bunya_RdRp"/>
    <property type="match status" value="2"/>
</dbReference>
<dbReference type="Gene3D" id="3.40.91.60">
    <property type="match status" value="1"/>
</dbReference>
<evidence type="ECO:0000256" key="2">
    <source>
        <dbReference type="ARBA" id="ARBA00018602"/>
    </source>
</evidence>
<dbReference type="GO" id="GO:0003968">
    <property type="term" value="F:RNA-directed RNA polymerase activity"/>
    <property type="evidence" value="ECO:0007669"/>
    <property type="project" value="UniProtKB-KW"/>
</dbReference>
<evidence type="ECO:0000256" key="3">
    <source>
        <dbReference type="ARBA" id="ARBA00022679"/>
    </source>
</evidence>
<gene>
    <name evidence="8" type="primary">RdRp</name>
</gene>
<dbReference type="GO" id="GO:0039694">
    <property type="term" value="P:viral RNA genome replication"/>
    <property type="evidence" value="ECO:0007669"/>
    <property type="project" value="InterPro"/>
</dbReference>
<evidence type="ECO:0000313" key="8">
    <source>
        <dbReference type="EMBL" id="QEO75951.1"/>
    </source>
</evidence>
<dbReference type="EMBL" id="MN092355">
    <property type="protein sequence ID" value="QEO75951.1"/>
    <property type="molecule type" value="Viral_cRNA"/>
</dbReference>
<evidence type="ECO:0000259" key="7">
    <source>
        <dbReference type="PROSITE" id="PS50525"/>
    </source>
</evidence>
<dbReference type="InterPro" id="IPR007099">
    <property type="entry name" value="RNA-dir_pol_NSvirus"/>
</dbReference>
<dbReference type="RefSeq" id="YP_010840270.1">
    <property type="nucleotide sequence ID" value="NC_078564.1"/>
</dbReference>
<evidence type="ECO:0000256" key="6">
    <source>
        <dbReference type="ARBA" id="ARBA00031012"/>
    </source>
</evidence>
<evidence type="ECO:0000313" key="9">
    <source>
        <dbReference type="Proteomes" id="UP000887900"/>
    </source>
</evidence>
<dbReference type="PROSITE" id="PS50525">
    <property type="entry name" value="RDRP_SSRNA_NEG_SEG"/>
    <property type="match status" value="1"/>
</dbReference>